<keyword evidence="10 13" id="KW-0067">ATP-binding</keyword>
<reference evidence="15" key="1">
    <citation type="submission" date="2017-06" db="EMBL/GenBank/DDBJ databases">
        <title>Whole genome sequence of Laribacter hongkongensis LHGZ1.</title>
        <authorList>
            <person name="Chen D."/>
            <person name="Wu H."/>
            <person name="Chen J."/>
        </authorList>
    </citation>
    <scope>NUCLEOTIDE SEQUENCE [LARGE SCALE GENOMIC DNA]</scope>
    <source>
        <strain evidence="15">LHGZ1</strain>
    </source>
</reference>
<evidence type="ECO:0000256" key="8">
    <source>
        <dbReference type="ARBA" id="ARBA00022741"/>
    </source>
</evidence>
<dbReference type="EMBL" id="CP022115">
    <property type="protein sequence ID" value="ASJ24052.1"/>
    <property type="molecule type" value="Genomic_DNA"/>
</dbReference>
<evidence type="ECO:0000256" key="1">
    <source>
        <dbReference type="ARBA" id="ARBA00002274"/>
    </source>
</evidence>
<evidence type="ECO:0000256" key="13">
    <source>
        <dbReference type="HAMAP-Rule" id="MF_00409"/>
    </source>
</evidence>
<name>A0A248LHC6_9NEIS</name>
<keyword evidence="5 13" id="KW-0444">Lipid biosynthesis</keyword>
<keyword evidence="8 13" id="KW-0547">Nucleotide-binding</keyword>
<dbReference type="InterPro" id="IPR027417">
    <property type="entry name" value="P-loop_NTPase"/>
</dbReference>
<sequence>MSLARLIESHWYAPRRWLLCLLAPLSGLFVVLSALRRLLYRTGVLRAGHVPVPVVVVGNINVGGVGKTPLTRYLVSELQVRGWQVGLISRGYGGRHRQPTPVLPDSDPAEVGDEPLLLARAGCPLWVGRDRVATARALLAAHPEVDVILSDDGLQHYRLGRDVEIAVLDAARGLGNGWRLPAGPLREGPRRLASVNAVVLNGEGSLPAGLPDHVPVFRMRLQPGMFWQLSAPAEQRAAEEFKELDCVALAGIGHPERFFDTVRQLGIPLRQTLAFPDHHAFVPADVPVAGAVLVTEKDAVKLVACNNVTLWALPVSAGLEPDLADWLVHTLEGLPHGRQAA</sequence>
<comment type="similarity">
    <text evidence="13">Belongs to the LpxK family.</text>
</comment>
<protein>
    <recommendedName>
        <fullName evidence="4 13">Tetraacyldisaccharide 4'-kinase</fullName>
        <ecNumber evidence="3 13">2.7.1.130</ecNumber>
    </recommendedName>
    <alternativeName>
        <fullName evidence="12 13">Lipid A 4'-kinase</fullName>
    </alternativeName>
</protein>
<evidence type="ECO:0000256" key="12">
    <source>
        <dbReference type="ARBA" id="ARBA00029757"/>
    </source>
</evidence>
<dbReference type="OrthoDB" id="9766423at2"/>
<keyword evidence="9 13" id="KW-0418">Kinase</keyword>
<evidence type="ECO:0000313" key="14">
    <source>
        <dbReference type="EMBL" id="ASJ24052.1"/>
    </source>
</evidence>
<evidence type="ECO:0000256" key="7">
    <source>
        <dbReference type="ARBA" id="ARBA00022679"/>
    </source>
</evidence>
<comment type="function">
    <text evidence="1 13">Transfers the gamma-phosphate of ATP to the 4'-position of a tetraacyldisaccharide 1-phosphate intermediate (termed DS-1-P) to form tetraacyldisaccharide 1,4'-bis-phosphate (lipid IVA).</text>
</comment>
<accession>A0A248LHC6</accession>
<evidence type="ECO:0000256" key="4">
    <source>
        <dbReference type="ARBA" id="ARBA00016436"/>
    </source>
</evidence>
<comment type="pathway">
    <text evidence="2 13">Glycolipid biosynthesis; lipid IV(A) biosynthesis; lipid IV(A) from (3R)-3-hydroxytetradecanoyl-[acyl-carrier-protein] and UDP-N-acetyl-alpha-D-glucosamine: step 6/6.</text>
</comment>
<dbReference type="HAMAP" id="MF_00409">
    <property type="entry name" value="LpxK"/>
    <property type="match status" value="1"/>
</dbReference>
<dbReference type="AlphaFoldDB" id="A0A248LHC6"/>
<dbReference type="PANTHER" id="PTHR42724">
    <property type="entry name" value="TETRAACYLDISACCHARIDE 4'-KINASE"/>
    <property type="match status" value="1"/>
</dbReference>
<evidence type="ECO:0000256" key="11">
    <source>
        <dbReference type="ARBA" id="ARBA00023098"/>
    </source>
</evidence>
<keyword evidence="11 13" id="KW-0443">Lipid metabolism</keyword>
<evidence type="ECO:0000313" key="15">
    <source>
        <dbReference type="Proteomes" id="UP000197424"/>
    </source>
</evidence>
<dbReference type="RefSeq" id="WP_088860484.1">
    <property type="nucleotide sequence ID" value="NZ_CP022115.1"/>
</dbReference>
<evidence type="ECO:0000256" key="3">
    <source>
        <dbReference type="ARBA" id="ARBA00012071"/>
    </source>
</evidence>
<dbReference type="PANTHER" id="PTHR42724:SF1">
    <property type="entry name" value="TETRAACYLDISACCHARIDE 4'-KINASE, MITOCHONDRIAL-RELATED"/>
    <property type="match status" value="1"/>
</dbReference>
<proteinExistence type="inferred from homology"/>
<evidence type="ECO:0000256" key="5">
    <source>
        <dbReference type="ARBA" id="ARBA00022516"/>
    </source>
</evidence>
<dbReference type="Pfam" id="PF02606">
    <property type="entry name" value="LpxK"/>
    <property type="match status" value="1"/>
</dbReference>
<keyword evidence="7 13" id="KW-0808">Transferase</keyword>
<dbReference type="GO" id="GO:0009029">
    <property type="term" value="F:lipid-A 4'-kinase activity"/>
    <property type="evidence" value="ECO:0007669"/>
    <property type="project" value="UniProtKB-UniRule"/>
</dbReference>
<gene>
    <name evidence="13" type="primary">lpxK</name>
    <name evidence="14" type="ORF">LHGZ1_1221</name>
</gene>
<dbReference type="InterPro" id="IPR003758">
    <property type="entry name" value="LpxK"/>
</dbReference>
<comment type="catalytic activity">
    <reaction evidence="13">
        <text>a lipid A disaccharide + ATP = a lipid IVA + ADP + H(+)</text>
        <dbReference type="Rhea" id="RHEA:67840"/>
        <dbReference type="ChEBI" id="CHEBI:15378"/>
        <dbReference type="ChEBI" id="CHEBI:30616"/>
        <dbReference type="ChEBI" id="CHEBI:176343"/>
        <dbReference type="ChEBI" id="CHEBI:176425"/>
        <dbReference type="ChEBI" id="CHEBI:456216"/>
        <dbReference type="EC" id="2.7.1.130"/>
    </reaction>
</comment>
<feature type="binding site" evidence="13">
    <location>
        <begin position="61"/>
        <end position="68"/>
    </location>
    <ligand>
        <name>ATP</name>
        <dbReference type="ChEBI" id="CHEBI:30616"/>
    </ligand>
</feature>
<dbReference type="NCBIfam" id="TIGR00682">
    <property type="entry name" value="lpxK"/>
    <property type="match status" value="1"/>
</dbReference>
<keyword evidence="6 13" id="KW-0441">Lipid A biosynthesis</keyword>
<evidence type="ECO:0000256" key="9">
    <source>
        <dbReference type="ARBA" id="ARBA00022777"/>
    </source>
</evidence>
<dbReference type="EC" id="2.7.1.130" evidence="3 13"/>
<dbReference type="Proteomes" id="UP000197424">
    <property type="component" value="Chromosome"/>
</dbReference>
<evidence type="ECO:0000256" key="6">
    <source>
        <dbReference type="ARBA" id="ARBA00022556"/>
    </source>
</evidence>
<dbReference type="GO" id="GO:0009245">
    <property type="term" value="P:lipid A biosynthetic process"/>
    <property type="evidence" value="ECO:0007669"/>
    <property type="project" value="UniProtKB-UniRule"/>
</dbReference>
<dbReference type="UniPathway" id="UPA00359">
    <property type="reaction ID" value="UER00482"/>
</dbReference>
<dbReference type="GO" id="GO:0005524">
    <property type="term" value="F:ATP binding"/>
    <property type="evidence" value="ECO:0007669"/>
    <property type="project" value="UniProtKB-UniRule"/>
</dbReference>
<organism evidence="14 15">
    <name type="scientific">Laribacter hongkongensis</name>
    <dbReference type="NCBI Taxonomy" id="168471"/>
    <lineage>
        <taxon>Bacteria</taxon>
        <taxon>Pseudomonadati</taxon>
        <taxon>Pseudomonadota</taxon>
        <taxon>Betaproteobacteria</taxon>
        <taxon>Neisseriales</taxon>
        <taxon>Aquaspirillaceae</taxon>
        <taxon>Laribacter</taxon>
    </lineage>
</organism>
<evidence type="ECO:0000256" key="2">
    <source>
        <dbReference type="ARBA" id="ARBA00004870"/>
    </source>
</evidence>
<evidence type="ECO:0000256" key="10">
    <source>
        <dbReference type="ARBA" id="ARBA00022840"/>
    </source>
</evidence>
<dbReference type="GO" id="GO:0009244">
    <property type="term" value="P:lipopolysaccharide core region biosynthetic process"/>
    <property type="evidence" value="ECO:0007669"/>
    <property type="project" value="TreeGrafter"/>
</dbReference>
<dbReference type="GO" id="GO:0005886">
    <property type="term" value="C:plasma membrane"/>
    <property type="evidence" value="ECO:0007669"/>
    <property type="project" value="TreeGrafter"/>
</dbReference>
<dbReference type="SUPFAM" id="SSF52540">
    <property type="entry name" value="P-loop containing nucleoside triphosphate hydrolases"/>
    <property type="match status" value="1"/>
</dbReference>